<evidence type="ECO:0000256" key="1">
    <source>
        <dbReference type="ARBA" id="ARBA00022723"/>
    </source>
</evidence>
<proteinExistence type="predicted"/>
<dbReference type="GO" id="GO:0046872">
    <property type="term" value="F:metal ion binding"/>
    <property type="evidence" value="ECO:0007669"/>
    <property type="project" value="UniProtKB-KW"/>
</dbReference>
<accession>A0A0S2TDL5</accession>
<keyword evidence="2" id="KW-0378">Hydrolase</keyword>
<keyword evidence="6" id="KW-1185">Reference proteome</keyword>
<dbReference type="Gene3D" id="1.10.150.240">
    <property type="entry name" value="Putative phosphatase, domain 2"/>
    <property type="match status" value="1"/>
</dbReference>
<gene>
    <name evidence="5" type="ORF">Tel_08435</name>
</gene>
<dbReference type="GO" id="GO:0005829">
    <property type="term" value="C:cytosol"/>
    <property type="evidence" value="ECO:0007669"/>
    <property type="project" value="TreeGrafter"/>
</dbReference>
<name>A0A0S2TDL5_9GAMM</name>
<dbReference type="SFLD" id="SFLDS00003">
    <property type="entry name" value="Haloacid_Dehalogenase"/>
    <property type="match status" value="1"/>
</dbReference>
<dbReference type="InterPro" id="IPR036412">
    <property type="entry name" value="HAD-like_sf"/>
</dbReference>
<dbReference type="SFLD" id="SFLDG01129">
    <property type="entry name" value="C1.5:_HAD__Beta-PGM__Phosphata"/>
    <property type="match status" value="1"/>
</dbReference>
<evidence type="ECO:0000256" key="2">
    <source>
        <dbReference type="ARBA" id="ARBA00022801"/>
    </source>
</evidence>
<dbReference type="PANTHER" id="PTHR43434">
    <property type="entry name" value="PHOSPHOGLYCOLATE PHOSPHATASE"/>
    <property type="match status" value="1"/>
</dbReference>
<keyword evidence="3" id="KW-0460">Magnesium</keyword>
<dbReference type="STRING" id="1748243.Tel_08435"/>
<evidence type="ECO:0000256" key="3">
    <source>
        <dbReference type="ARBA" id="ARBA00022842"/>
    </source>
</evidence>
<dbReference type="KEGG" id="tee:Tel_08435"/>
<dbReference type="GO" id="GO:0006281">
    <property type="term" value="P:DNA repair"/>
    <property type="evidence" value="ECO:0007669"/>
    <property type="project" value="TreeGrafter"/>
</dbReference>
<dbReference type="PRINTS" id="PR00413">
    <property type="entry name" value="HADHALOGNASE"/>
</dbReference>
<dbReference type="GO" id="GO:0008967">
    <property type="term" value="F:phosphoglycolate phosphatase activity"/>
    <property type="evidence" value="ECO:0007669"/>
    <property type="project" value="TreeGrafter"/>
</dbReference>
<dbReference type="InterPro" id="IPR023214">
    <property type="entry name" value="HAD_sf"/>
</dbReference>
<dbReference type="Gene3D" id="3.40.50.1000">
    <property type="entry name" value="HAD superfamily/HAD-like"/>
    <property type="match status" value="1"/>
</dbReference>
<sequence length="226" mass="24912">MTKELLNVRTVLFDLDGTLADTAPDLADALNTVREQNCFSPMSYDVIRPIVSHGSNALIYLGFELSPGDEGFDAIRDQLLDTYLENIANKTRLFPGMEQVLDTLEAKGLNWGVVTNKPSWLTEPLLRQLGLKQRAACIVSGDTTTKRKPDPEPMLFACQLAGSRGCECLYVGDAERDIVAGRRAGMRTLAALFGYISEHEHPDQWGADGMIDQPQDILTWLGRAVA</sequence>
<dbReference type="NCBIfam" id="TIGR01549">
    <property type="entry name" value="HAD-SF-IA-v1"/>
    <property type="match status" value="1"/>
</dbReference>
<dbReference type="InterPro" id="IPR050155">
    <property type="entry name" value="HAD-like_hydrolase_sf"/>
</dbReference>
<dbReference type="AlphaFoldDB" id="A0A0S2TDL5"/>
<dbReference type="FunFam" id="3.40.50.1000:FF:000022">
    <property type="entry name" value="Phosphoglycolate phosphatase"/>
    <property type="match status" value="1"/>
</dbReference>
<reference evidence="5" key="1">
    <citation type="submission" date="2015-10" db="EMBL/GenBank/DDBJ databases">
        <title>Description of Candidatus Tenderia electrophaga gen. nov, sp. nov., an Uncultivated Electroautotroph from a Biocathode Enrichment.</title>
        <authorList>
            <person name="Eddie B.J."/>
            <person name="Malanoski A.P."/>
            <person name="Wang Z."/>
            <person name="Hall R.J."/>
            <person name="Oh S.D."/>
            <person name="Heiner C."/>
            <person name="Lin B."/>
            <person name="Strycharz-Glaven S.M."/>
        </authorList>
    </citation>
    <scope>NUCLEOTIDE SEQUENCE [LARGE SCALE GENOMIC DNA]</scope>
    <source>
        <strain evidence="5">NRL1</strain>
    </source>
</reference>
<dbReference type="InterPro" id="IPR006439">
    <property type="entry name" value="HAD-SF_hydro_IA"/>
</dbReference>
<dbReference type="Pfam" id="PF13419">
    <property type="entry name" value="HAD_2"/>
    <property type="match status" value="1"/>
</dbReference>
<dbReference type="InterPro" id="IPR023198">
    <property type="entry name" value="PGP-like_dom2"/>
</dbReference>
<dbReference type="SUPFAM" id="SSF56784">
    <property type="entry name" value="HAD-like"/>
    <property type="match status" value="1"/>
</dbReference>
<dbReference type="SFLD" id="SFLDG01135">
    <property type="entry name" value="C1.5.6:_HAD__Beta-PGM__Phospha"/>
    <property type="match status" value="1"/>
</dbReference>
<evidence type="ECO:0000313" key="5">
    <source>
        <dbReference type="EMBL" id="ALP53181.1"/>
    </source>
</evidence>
<keyword evidence="1" id="KW-0479">Metal-binding</keyword>
<dbReference type="PANTHER" id="PTHR43434:SF23">
    <property type="entry name" value="PHOSPHOGLYCOLATE PHOSPHATASE"/>
    <property type="match status" value="1"/>
</dbReference>
<dbReference type="NCBIfam" id="TIGR01509">
    <property type="entry name" value="HAD-SF-IA-v3"/>
    <property type="match status" value="1"/>
</dbReference>
<evidence type="ECO:0000256" key="4">
    <source>
        <dbReference type="ARBA" id="ARBA00023277"/>
    </source>
</evidence>
<organism evidence="5 6">
    <name type="scientific">Candidatus Tenderia electrophaga</name>
    <dbReference type="NCBI Taxonomy" id="1748243"/>
    <lineage>
        <taxon>Bacteria</taxon>
        <taxon>Pseudomonadati</taxon>
        <taxon>Pseudomonadota</taxon>
        <taxon>Gammaproteobacteria</taxon>
        <taxon>Candidatus Tenderiales</taxon>
        <taxon>Candidatus Tenderiaceae</taxon>
        <taxon>Candidatus Tenderia</taxon>
    </lineage>
</organism>
<keyword evidence="4" id="KW-0119">Carbohydrate metabolism</keyword>
<dbReference type="Proteomes" id="UP000055136">
    <property type="component" value="Chromosome"/>
</dbReference>
<protein>
    <submittedName>
        <fullName evidence="5">Phosphoglycolate phosphatase</fullName>
    </submittedName>
</protein>
<evidence type="ECO:0000313" key="6">
    <source>
        <dbReference type="Proteomes" id="UP000055136"/>
    </source>
</evidence>
<dbReference type="InterPro" id="IPR041492">
    <property type="entry name" value="HAD_2"/>
</dbReference>
<dbReference type="EMBL" id="CP013099">
    <property type="protein sequence ID" value="ALP53181.1"/>
    <property type="molecule type" value="Genomic_DNA"/>
</dbReference>